<dbReference type="NCBIfam" id="TIGR00278">
    <property type="entry name" value="membrane protein insertion efficiency factor YidD"/>
    <property type="match status" value="1"/>
</dbReference>
<comment type="subcellular location">
    <subcellularLocation>
        <location evidence="1">Cell membrane</location>
        <topology evidence="1">Peripheral membrane protein</topology>
        <orientation evidence="1">Cytoplasmic side</orientation>
    </subcellularLocation>
</comment>
<dbReference type="EMBL" id="CP012342">
    <property type="protein sequence ID" value="AKV59393.1"/>
    <property type="molecule type" value="Genomic_DNA"/>
</dbReference>
<comment type="similarity">
    <text evidence="1">Belongs to the UPF0161 family.</text>
</comment>
<dbReference type="SMART" id="SM01234">
    <property type="entry name" value="Haemolytic"/>
    <property type="match status" value="1"/>
</dbReference>
<evidence type="ECO:0000256" key="1">
    <source>
        <dbReference type="HAMAP-Rule" id="MF_00386"/>
    </source>
</evidence>
<evidence type="ECO:0000313" key="4">
    <source>
        <dbReference type="Proteomes" id="UP000060016"/>
    </source>
</evidence>
<keyword evidence="1" id="KW-0472">Membrane</keyword>
<evidence type="ECO:0000313" key="3">
    <source>
        <dbReference type="EMBL" id="AKV59393.1"/>
    </source>
</evidence>
<reference evidence="3 4" key="1">
    <citation type="submission" date="2015-08" db="EMBL/GenBank/DDBJ databases">
        <authorList>
            <person name="Babu N.S."/>
            <person name="Beckwith C.J."/>
            <person name="Beseler K.G."/>
            <person name="Brison A."/>
            <person name="Carone J.V."/>
            <person name="Caskin T.P."/>
            <person name="Diamond M."/>
            <person name="Durham M.E."/>
            <person name="Foxe J.M."/>
            <person name="Go M."/>
            <person name="Henderson B.A."/>
            <person name="Jones I.B."/>
            <person name="McGettigan J.A."/>
            <person name="Micheletti S.J."/>
            <person name="Nasrallah M.E."/>
            <person name="Ortiz D."/>
            <person name="Piller C.R."/>
            <person name="Privatt S.R."/>
            <person name="Schneider S.L."/>
            <person name="Sharp S."/>
            <person name="Smith T.C."/>
            <person name="Stanton J.D."/>
            <person name="Ullery H.E."/>
            <person name="Wilson R.J."/>
            <person name="Serrano M.G."/>
            <person name="Buck G."/>
            <person name="Lee V."/>
            <person name="Wang Y."/>
            <person name="Carvalho R."/>
            <person name="Voegtly L."/>
            <person name="Shi R."/>
            <person name="Duckworth R."/>
            <person name="Johnson A."/>
            <person name="Loviza R."/>
            <person name="Walstead R."/>
            <person name="Shah Z."/>
            <person name="Kiflezghi M."/>
            <person name="Wade K."/>
            <person name="Ball S.L."/>
            <person name="Bradley K.W."/>
            <person name="Asai D.J."/>
            <person name="Bowman C.A."/>
            <person name="Russell D.A."/>
            <person name="Pope W.H."/>
            <person name="Jacobs-Sera D."/>
            <person name="Hendrix R.W."/>
            <person name="Hatfull G.F."/>
        </authorList>
    </citation>
    <scope>NUCLEOTIDE SEQUENCE [LARGE SCALE GENOMIC DNA]</scope>
    <source>
        <strain evidence="3 4">PUDD_83A45</strain>
    </source>
</reference>
<organism evidence="3 4">
    <name type="scientific">Corynebacterium riegelii</name>
    <dbReference type="NCBI Taxonomy" id="156976"/>
    <lineage>
        <taxon>Bacteria</taxon>
        <taxon>Bacillati</taxon>
        <taxon>Actinomycetota</taxon>
        <taxon>Actinomycetes</taxon>
        <taxon>Mycobacteriales</taxon>
        <taxon>Corynebacteriaceae</taxon>
        <taxon>Corynebacterium</taxon>
    </lineage>
</organism>
<dbReference type="PANTHER" id="PTHR33383">
    <property type="entry name" value="MEMBRANE PROTEIN INSERTION EFFICIENCY FACTOR-RELATED"/>
    <property type="match status" value="1"/>
</dbReference>
<keyword evidence="4" id="KW-1185">Reference proteome</keyword>
<dbReference type="RefSeq" id="WP_052205677.1">
    <property type="nucleotide sequence ID" value="NZ_CAMYAJ010000021.1"/>
</dbReference>
<dbReference type="HAMAP" id="MF_00386">
    <property type="entry name" value="UPF0161_YidD"/>
    <property type="match status" value="1"/>
</dbReference>
<accession>A0A0K1RDC0</accession>
<dbReference type="STRING" id="156976.AK829_09885"/>
<sequence length="104" mass="11066">MPYFNFLGEEIPQAKGPLAKAMVGAVRGYQKYLSPLKMGGTCRFMPVCSAYALEAVSRHGAVRGGAMAAARVCKCGPWHPGGYDPVPGSAGEAEKTTRRNTEQC</sequence>
<dbReference type="PANTHER" id="PTHR33383:SF1">
    <property type="entry name" value="MEMBRANE PROTEIN INSERTION EFFICIENCY FACTOR-RELATED"/>
    <property type="match status" value="1"/>
</dbReference>
<dbReference type="Pfam" id="PF01809">
    <property type="entry name" value="YidD"/>
    <property type="match status" value="1"/>
</dbReference>
<dbReference type="AlphaFoldDB" id="A0A0K1RDC0"/>
<dbReference type="KEGG" id="crie:AK829_09885"/>
<protein>
    <recommendedName>
        <fullName evidence="1">Putative membrane protein insertion efficiency factor</fullName>
    </recommendedName>
</protein>
<feature type="compositionally biased region" description="Basic and acidic residues" evidence="2">
    <location>
        <begin position="92"/>
        <end position="104"/>
    </location>
</feature>
<dbReference type="InterPro" id="IPR002696">
    <property type="entry name" value="Membr_insert_effic_factor_YidD"/>
</dbReference>
<dbReference type="PATRIC" id="fig|156976.3.peg.1990"/>
<feature type="region of interest" description="Disordered" evidence="2">
    <location>
        <begin position="84"/>
        <end position="104"/>
    </location>
</feature>
<proteinExistence type="inferred from homology"/>
<gene>
    <name evidence="3" type="ORF">AK829_09885</name>
</gene>
<comment type="function">
    <text evidence="1">Could be involved in insertion of integral membrane proteins into the membrane.</text>
</comment>
<keyword evidence="1" id="KW-1003">Cell membrane</keyword>
<dbReference type="GO" id="GO:0005886">
    <property type="term" value="C:plasma membrane"/>
    <property type="evidence" value="ECO:0007669"/>
    <property type="project" value="UniProtKB-SubCell"/>
</dbReference>
<dbReference type="Proteomes" id="UP000060016">
    <property type="component" value="Chromosome"/>
</dbReference>
<evidence type="ECO:0000256" key="2">
    <source>
        <dbReference type="SAM" id="MobiDB-lite"/>
    </source>
</evidence>
<name>A0A0K1RDC0_9CORY</name>